<organism evidence="1 2">
    <name type="scientific">Schistosoma mattheei</name>
    <dbReference type="NCBI Taxonomy" id="31246"/>
    <lineage>
        <taxon>Eukaryota</taxon>
        <taxon>Metazoa</taxon>
        <taxon>Spiralia</taxon>
        <taxon>Lophotrochozoa</taxon>
        <taxon>Platyhelminthes</taxon>
        <taxon>Trematoda</taxon>
        <taxon>Digenea</taxon>
        <taxon>Strigeidida</taxon>
        <taxon>Schistosomatoidea</taxon>
        <taxon>Schistosomatidae</taxon>
        <taxon>Schistosoma</taxon>
    </lineage>
</organism>
<evidence type="ECO:0000313" key="2">
    <source>
        <dbReference type="Proteomes" id="UP000269396"/>
    </source>
</evidence>
<name>A0A183NTE8_9TREM</name>
<dbReference type="EMBL" id="UZAL01027009">
    <property type="protein sequence ID" value="VDP28419.1"/>
    <property type="molecule type" value="Genomic_DNA"/>
</dbReference>
<dbReference type="AlphaFoldDB" id="A0A183NTE8"/>
<evidence type="ECO:0000313" key="1">
    <source>
        <dbReference type="EMBL" id="VDP28419.1"/>
    </source>
</evidence>
<reference evidence="1 2" key="1">
    <citation type="submission" date="2018-11" db="EMBL/GenBank/DDBJ databases">
        <authorList>
            <consortium name="Pathogen Informatics"/>
        </authorList>
    </citation>
    <scope>NUCLEOTIDE SEQUENCE [LARGE SCALE GENOMIC DNA]</scope>
    <source>
        <strain>Denwood</strain>
        <strain evidence="2">Zambia</strain>
    </source>
</reference>
<protein>
    <submittedName>
        <fullName evidence="1">Uncharacterized protein</fullName>
    </submittedName>
</protein>
<keyword evidence="2" id="KW-1185">Reference proteome</keyword>
<gene>
    <name evidence="1" type="ORF">SMTD_LOCUS5384</name>
</gene>
<sequence length="150" mass="16975">MTGTRKMKYDVESSEAVDDSFAENTVLSVSKLDSPTSLNLAFDSVSPNPKYSCPIVDIYAESGCRIEDEAGFRQKEAEKIELEIRELQLRWRLLESTPKPADKVRKSREITELPESVCRFTYRTNLTLVSQVVSQNLGELSFVFAQTLSE</sequence>
<dbReference type="STRING" id="31246.A0A183NTE8"/>
<accession>A0A183NTE8</accession>
<dbReference type="Proteomes" id="UP000269396">
    <property type="component" value="Unassembled WGS sequence"/>
</dbReference>
<proteinExistence type="predicted"/>